<keyword evidence="6" id="KW-0539">Nucleus</keyword>
<proteinExistence type="inferred from homology"/>
<dbReference type="Gene3D" id="1.10.20.10">
    <property type="entry name" value="Histone, subunit A"/>
    <property type="match status" value="1"/>
</dbReference>
<keyword evidence="2 6" id="KW-0158">Chromosome</keyword>
<dbReference type="AlphaFoldDB" id="A0A667GLK0"/>
<keyword evidence="4 6" id="KW-0238">DNA-binding</keyword>
<feature type="signal peptide" evidence="7">
    <location>
        <begin position="1"/>
        <end position="24"/>
    </location>
</feature>
<dbReference type="PANTHER" id="PTHR23430">
    <property type="entry name" value="HISTONE H2A"/>
    <property type="match status" value="1"/>
</dbReference>
<dbReference type="Ensembl" id="ENSLCNT00005016111.1">
    <property type="protein sequence ID" value="ENSLCNP00005014419.1"/>
    <property type="gene ID" value="ENSLCNG00005009450.1"/>
</dbReference>
<dbReference type="SUPFAM" id="SSF47113">
    <property type="entry name" value="Histone-fold"/>
    <property type="match status" value="1"/>
</dbReference>
<evidence type="ECO:0000256" key="4">
    <source>
        <dbReference type="ARBA" id="ARBA00023125"/>
    </source>
</evidence>
<evidence type="ECO:0000313" key="10">
    <source>
        <dbReference type="Proteomes" id="UP000472241"/>
    </source>
</evidence>
<dbReference type="PRINTS" id="PR00620">
    <property type="entry name" value="HISTONEH2A"/>
</dbReference>
<comment type="similarity">
    <text evidence="6">Belongs to the histone H2A family.</text>
</comment>
<organism evidence="9 10">
    <name type="scientific">Lynx canadensis</name>
    <name type="common">Canada lynx</name>
    <name type="synonym">Felis canadensis</name>
    <dbReference type="NCBI Taxonomy" id="61383"/>
    <lineage>
        <taxon>Eukaryota</taxon>
        <taxon>Metazoa</taxon>
        <taxon>Chordata</taxon>
        <taxon>Craniata</taxon>
        <taxon>Vertebrata</taxon>
        <taxon>Euteleostomi</taxon>
        <taxon>Mammalia</taxon>
        <taxon>Eutheria</taxon>
        <taxon>Laurasiatheria</taxon>
        <taxon>Carnivora</taxon>
        <taxon>Feliformia</taxon>
        <taxon>Felidae</taxon>
        <taxon>Felinae</taxon>
        <taxon>Lynx</taxon>
    </lineage>
</organism>
<accession>A0A667GLK0</accession>
<keyword evidence="7" id="KW-0732">Signal</keyword>
<dbReference type="GO" id="GO:0000786">
    <property type="term" value="C:nucleosome"/>
    <property type="evidence" value="ECO:0007669"/>
    <property type="project" value="UniProtKB-KW"/>
</dbReference>
<dbReference type="SMART" id="SM00414">
    <property type="entry name" value="H2A"/>
    <property type="match status" value="1"/>
</dbReference>
<evidence type="ECO:0000256" key="7">
    <source>
        <dbReference type="SAM" id="SignalP"/>
    </source>
</evidence>
<name>A0A667GLK0_LYNCA</name>
<evidence type="ECO:0000256" key="2">
    <source>
        <dbReference type="ARBA" id="ARBA00022454"/>
    </source>
</evidence>
<evidence type="ECO:0000313" key="9">
    <source>
        <dbReference type="Ensembl" id="ENSLCNP00005014419.1"/>
    </source>
</evidence>
<dbReference type="InterPro" id="IPR009072">
    <property type="entry name" value="Histone-fold"/>
</dbReference>
<sequence>MAGGNYVGMTALVHSTAILLYLTAEVPELTGNTSKELKVKCITPPHLQLAICGDEELDSLIKAVLTSGGVIPHIHKSLGRNDNRRLFKGCMDSLLSQDSKYSFFF</sequence>
<protein>
    <recommendedName>
        <fullName evidence="6">Histone H2A</fullName>
    </recommendedName>
</protein>
<dbReference type="Pfam" id="PF16211">
    <property type="entry name" value="Histone_H2A_C"/>
    <property type="match status" value="1"/>
</dbReference>
<comment type="subunit">
    <text evidence="6">The nucleosome is a histone octamer containing two molecules each of H2A, H2B, H3 and H4 assembled in one H3-H4 heterotetramer and two H2A-H2B heterodimers. The octamer wraps approximately 147 bp of DNA.</text>
</comment>
<feature type="domain" description="Histone H2A C-terminal" evidence="8">
    <location>
        <begin position="55"/>
        <end position="78"/>
    </location>
</feature>
<dbReference type="GO" id="GO:0005634">
    <property type="term" value="C:nucleus"/>
    <property type="evidence" value="ECO:0007669"/>
    <property type="project" value="UniProtKB-SubCell"/>
</dbReference>
<comment type="subcellular location">
    <subcellularLocation>
        <location evidence="1">Chromosome</location>
    </subcellularLocation>
    <subcellularLocation>
        <location evidence="6">Nucleus</location>
    </subcellularLocation>
</comment>
<keyword evidence="10" id="KW-1185">Reference proteome</keyword>
<keyword evidence="5 6" id="KW-0544">Nucleosome core</keyword>
<evidence type="ECO:0000256" key="5">
    <source>
        <dbReference type="ARBA" id="ARBA00023269"/>
    </source>
</evidence>
<evidence type="ECO:0000256" key="3">
    <source>
        <dbReference type="ARBA" id="ARBA00022843"/>
    </source>
</evidence>
<dbReference type="GO" id="GO:0030527">
    <property type="term" value="F:structural constituent of chromatin"/>
    <property type="evidence" value="ECO:0007669"/>
    <property type="project" value="InterPro"/>
</dbReference>
<reference evidence="9" key="1">
    <citation type="submission" date="2025-08" db="UniProtKB">
        <authorList>
            <consortium name="Ensembl"/>
        </authorList>
    </citation>
    <scope>IDENTIFICATION</scope>
</reference>
<feature type="chain" id="PRO_5025434946" description="Histone H2A" evidence="7">
    <location>
        <begin position="25"/>
        <end position="105"/>
    </location>
</feature>
<evidence type="ECO:0000259" key="8">
    <source>
        <dbReference type="Pfam" id="PF16211"/>
    </source>
</evidence>
<dbReference type="InterPro" id="IPR002119">
    <property type="entry name" value="Histone_H2A"/>
</dbReference>
<evidence type="ECO:0000256" key="6">
    <source>
        <dbReference type="RuleBase" id="RU003767"/>
    </source>
</evidence>
<dbReference type="Proteomes" id="UP000472241">
    <property type="component" value="Unplaced"/>
</dbReference>
<dbReference type="InterPro" id="IPR032454">
    <property type="entry name" value="Histone_H2A_C"/>
</dbReference>
<dbReference type="GO" id="GO:0046982">
    <property type="term" value="F:protein heterodimerization activity"/>
    <property type="evidence" value="ECO:0007669"/>
    <property type="project" value="InterPro"/>
</dbReference>
<reference evidence="9" key="2">
    <citation type="submission" date="2025-09" db="UniProtKB">
        <authorList>
            <consortium name="Ensembl"/>
        </authorList>
    </citation>
    <scope>IDENTIFICATION</scope>
</reference>
<keyword evidence="3" id="KW-0832">Ubl conjugation</keyword>
<dbReference type="GO" id="GO:0003677">
    <property type="term" value="F:DNA binding"/>
    <property type="evidence" value="ECO:0007669"/>
    <property type="project" value="UniProtKB-KW"/>
</dbReference>
<evidence type="ECO:0000256" key="1">
    <source>
        <dbReference type="ARBA" id="ARBA00004286"/>
    </source>
</evidence>